<dbReference type="PANTHER" id="PTHR36510">
    <property type="entry name" value="GLUTAMATE--CYSTEINE LIGASE 2-RELATED"/>
    <property type="match status" value="1"/>
</dbReference>
<name>A0ABU4UPM4_9PSEU</name>
<dbReference type="InterPro" id="IPR011793">
    <property type="entry name" value="YbdK"/>
</dbReference>
<dbReference type="Pfam" id="PF04107">
    <property type="entry name" value="GCS2"/>
    <property type="match status" value="1"/>
</dbReference>
<dbReference type="NCBIfam" id="TIGR02050">
    <property type="entry name" value="gshA_cyan_rel"/>
    <property type="match status" value="1"/>
</dbReference>
<comment type="function">
    <text evidence="5">ATP-dependent carboxylate-amine ligase which exhibits weak glutamate--cysteine ligase activity.</text>
</comment>
<dbReference type="Gene3D" id="3.30.590.20">
    <property type="match status" value="1"/>
</dbReference>
<keyword evidence="3 5" id="KW-0067">ATP-binding</keyword>
<protein>
    <recommendedName>
        <fullName evidence="5">Putative glutamate--cysteine ligase 2</fullName>
        <ecNumber evidence="5">6.3.2.2</ecNumber>
    </recommendedName>
    <alternativeName>
        <fullName evidence="5">Gamma-glutamylcysteine synthetase 2</fullName>
        <shortName evidence="5">GCS 2</shortName>
        <shortName evidence="5">Gamma-GCS 2</shortName>
    </alternativeName>
</protein>
<comment type="caution">
    <text evidence="6">The sequence shown here is derived from an EMBL/GenBank/DDBJ whole genome shotgun (WGS) entry which is preliminary data.</text>
</comment>
<dbReference type="Proteomes" id="UP001285352">
    <property type="component" value="Unassembled WGS sequence"/>
</dbReference>
<comment type="similarity">
    <text evidence="5">Belongs to the glutamate--cysteine ligase type 2 family. YbdK subfamily.</text>
</comment>
<reference evidence="6 7" key="2">
    <citation type="submission" date="2023-11" db="EMBL/GenBank/DDBJ databases">
        <authorList>
            <person name="Lara A.C."/>
            <person name="Chronakova A."/>
        </authorList>
    </citation>
    <scope>NUCLEOTIDE SEQUENCE [LARGE SCALE GENOMIC DNA]</scope>
    <source>
        <strain evidence="6 7">BCCO 10_0061</strain>
    </source>
</reference>
<dbReference type="EC" id="6.3.2.2" evidence="5"/>
<evidence type="ECO:0000313" key="6">
    <source>
        <dbReference type="EMBL" id="MDX8141445.1"/>
    </source>
</evidence>
<reference evidence="6 7" key="1">
    <citation type="submission" date="2023-11" db="EMBL/GenBank/DDBJ databases">
        <title>Lentzea sokolovensis, sp. nov., Lentzea kristufkii, sp. nov., and Lentzea miocenensis, sp. nov., rare actinobacteria from Sokolov Coal Basin, Miocene lacustrine sediment, Czech Republic.</title>
        <authorList>
            <person name="Lara A."/>
            <person name="Kotroba L."/>
            <person name="Nouioui I."/>
            <person name="Neumann-Schaal M."/>
            <person name="Mast Y."/>
            <person name="Chronakova A."/>
        </authorList>
    </citation>
    <scope>NUCLEOTIDE SEQUENCE [LARGE SCALE GENOMIC DNA]</scope>
    <source>
        <strain evidence="6 7">BCCO 10_0061</strain>
    </source>
</reference>
<keyword evidence="1 5" id="KW-0436">Ligase</keyword>
<evidence type="ECO:0000256" key="2">
    <source>
        <dbReference type="ARBA" id="ARBA00022741"/>
    </source>
</evidence>
<gene>
    <name evidence="6" type="ORF">SK854_04925</name>
</gene>
<sequence>MIAALSMGVEEEYLVVDAVSRRPQFVGAAMVRALSDVDFHREFSTAQAEFASPVCTDLASLGQELDRGRRVLAGAARDHGALLITTGTPPLGRPGPPPVTGKQRYQLMAAEYGALAEDQGVCGCHVHVGVPDADHAVQVSNHIRPWLPALLALGANSPFFDGRDTGHASWRTTVWSRWPVCGVPPRFHSAAHYDDLVGRLVDAGVIADAGMVYYYVRPSQHVPTVEVRVADVATTVEEALLQAALTRALVGTALVFTPRESPPDAIIRAACARAAMVGLEGRCLDAVTGRACTGWDLVDRLVSHVHDALRDVGDLGFVEHRLAWLRRHGGGATRQRLVLREGGDLRAVVDHLSVTSSGWQWPTTLPHGTEGH</sequence>
<dbReference type="HAMAP" id="MF_01609">
    <property type="entry name" value="Glu_cys_ligase_2"/>
    <property type="match status" value="1"/>
</dbReference>
<dbReference type="SUPFAM" id="SSF55931">
    <property type="entry name" value="Glutamine synthetase/guanido kinase"/>
    <property type="match status" value="1"/>
</dbReference>
<dbReference type="RefSeq" id="WP_319973772.1">
    <property type="nucleotide sequence ID" value="NZ_JAXAVU010000002.1"/>
</dbReference>
<dbReference type="InterPro" id="IPR014746">
    <property type="entry name" value="Gln_synth/guanido_kin_cat_dom"/>
</dbReference>
<keyword evidence="2 5" id="KW-0547">Nucleotide-binding</keyword>
<evidence type="ECO:0000256" key="3">
    <source>
        <dbReference type="ARBA" id="ARBA00022840"/>
    </source>
</evidence>
<evidence type="ECO:0000256" key="5">
    <source>
        <dbReference type="HAMAP-Rule" id="MF_01609"/>
    </source>
</evidence>
<organism evidence="6 7">
    <name type="scientific">Lentzea sokolovensis</name>
    <dbReference type="NCBI Taxonomy" id="3095429"/>
    <lineage>
        <taxon>Bacteria</taxon>
        <taxon>Bacillati</taxon>
        <taxon>Actinomycetota</taxon>
        <taxon>Actinomycetes</taxon>
        <taxon>Pseudonocardiales</taxon>
        <taxon>Pseudonocardiaceae</taxon>
        <taxon>Lentzea</taxon>
    </lineage>
</organism>
<dbReference type="InterPro" id="IPR006336">
    <property type="entry name" value="GCS2"/>
</dbReference>
<keyword evidence="7" id="KW-1185">Reference proteome</keyword>
<proteinExistence type="inferred from homology"/>
<accession>A0ABU4UPM4</accession>
<dbReference type="NCBIfam" id="NF010041">
    <property type="entry name" value="PRK13517.1-1"/>
    <property type="match status" value="1"/>
</dbReference>
<dbReference type="EMBL" id="JAXAVU010000002">
    <property type="protein sequence ID" value="MDX8141445.1"/>
    <property type="molecule type" value="Genomic_DNA"/>
</dbReference>
<evidence type="ECO:0000256" key="4">
    <source>
        <dbReference type="ARBA" id="ARBA00048819"/>
    </source>
</evidence>
<evidence type="ECO:0000313" key="7">
    <source>
        <dbReference type="Proteomes" id="UP001285352"/>
    </source>
</evidence>
<evidence type="ECO:0000256" key="1">
    <source>
        <dbReference type="ARBA" id="ARBA00022598"/>
    </source>
</evidence>
<dbReference type="PANTHER" id="PTHR36510:SF1">
    <property type="entry name" value="GLUTAMATE--CYSTEINE LIGASE 2-RELATED"/>
    <property type="match status" value="1"/>
</dbReference>
<dbReference type="InterPro" id="IPR050141">
    <property type="entry name" value="GCL_type2/YbdK_subfam"/>
</dbReference>
<comment type="catalytic activity">
    <reaction evidence="4 5">
        <text>L-cysteine + L-glutamate + ATP = gamma-L-glutamyl-L-cysteine + ADP + phosphate + H(+)</text>
        <dbReference type="Rhea" id="RHEA:13285"/>
        <dbReference type="ChEBI" id="CHEBI:15378"/>
        <dbReference type="ChEBI" id="CHEBI:29985"/>
        <dbReference type="ChEBI" id="CHEBI:30616"/>
        <dbReference type="ChEBI" id="CHEBI:35235"/>
        <dbReference type="ChEBI" id="CHEBI:43474"/>
        <dbReference type="ChEBI" id="CHEBI:58173"/>
        <dbReference type="ChEBI" id="CHEBI:456216"/>
        <dbReference type="EC" id="6.3.2.2"/>
    </reaction>
</comment>
<dbReference type="GO" id="GO:0004357">
    <property type="term" value="F:glutamate-cysteine ligase activity"/>
    <property type="evidence" value="ECO:0007669"/>
    <property type="project" value="UniProtKB-EC"/>
</dbReference>